<evidence type="ECO:0000256" key="1">
    <source>
        <dbReference type="SAM" id="Coils"/>
    </source>
</evidence>
<name>A0A368FLS5_ANCCA</name>
<dbReference type="Proteomes" id="UP000252519">
    <property type="component" value="Unassembled WGS sequence"/>
</dbReference>
<reference evidence="2 3" key="1">
    <citation type="submission" date="2014-10" db="EMBL/GenBank/DDBJ databases">
        <title>Draft genome of the hookworm Ancylostoma caninum.</title>
        <authorList>
            <person name="Mitreva M."/>
        </authorList>
    </citation>
    <scope>NUCLEOTIDE SEQUENCE [LARGE SCALE GENOMIC DNA]</scope>
    <source>
        <strain evidence="2 3">Baltimore</strain>
    </source>
</reference>
<dbReference type="OrthoDB" id="10562166at2759"/>
<dbReference type="AlphaFoldDB" id="A0A368FLS5"/>
<proteinExistence type="predicted"/>
<evidence type="ECO:0000313" key="3">
    <source>
        <dbReference type="Proteomes" id="UP000252519"/>
    </source>
</evidence>
<keyword evidence="1" id="KW-0175">Coiled coil</keyword>
<sequence length="218" mass="24573">MMGLEYDELLESVMQRTSEVVEKDEVIATLSAKMREAEKKAKEEVARERKISLGLAQEITNLGADLGALRHGLLMAADPPLRLFASIGLLPNSRRSSSSRTSSGTKWIGPLSRFSRAMRSSFPSSLMKMRKCWLRTSSHSLYRAWSEEAGASWKGDRMRVYFYFGNLTVTNYAERLPLPADLECVLRRSSIQRAIFNGFSGMTDFRRSLSLNGVNCPY</sequence>
<comment type="caution">
    <text evidence="2">The sequence shown here is derived from an EMBL/GenBank/DDBJ whole genome shotgun (WGS) entry which is preliminary data.</text>
</comment>
<organism evidence="2 3">
    <name type="scientific">Ancylostoma caninum</name>
    <name type="common">Dog hookworm</name>
    <dbReference type="NCBI Taxonomy" id="29170"/>
    <lineage>
        <taxon>Eukaryota</taxon>
        <taxon>Metazoa</taxon>
        <taxon>Ecdysozoa</taxon>
        <taxon>Nematoda</taxon>
        <taxon>Chromadorea</taxon>
        <taxon>Rhabditida</taxon>
        <taxon>Rhabditina</taxon>
        <taxon>Rhabditomorpha</taxon>
        <taxon>Strongyloidea</taxon>
        <taxon>Ancylostomatidae</taxon>
        <taxon>Ancylostomatinae</taxon>
        <taxon>Ancylostoma</taxon>
    </lineage>
</organism>
<protein>
    <submittedName>
        <fullName evidence="2">Uncharacterized protein</fullName>
    </submittedName>
</protein>
<dbReference type="EMBL" id="JOJR01001213">
    <property type="protein sequence ID" value="RCN31800.1"/>
    <property type="molecule type" value="Genomic_DNA"/>
</dbReference>
<gene>
    <name evidence="2" type="ORF">ANCCAN_22410</name>
</gene>
<evidence type="ECO:0000313" key="2">
    <source>
        <dbReference type="EMBL" id="RCN31800.1"/>
    </source>
</evidence>
<keyword evidence="3" id="KW-1185">Reference proteome</keyword>
<feature type="coiled-coil region" evidence="1">
    <location>
        <begin position="20"/>
        <end position="47"/>
    </location>
</feature>
<accession>A0A368FLS5</accession>